<dbReference type="GO" id="GO:0005737">
    <property type="term" value="C:cytoplasm"/>
    <property type="evidence" value="ECO:0007669"/>
    <property type="project" value="TreeGrafter"/>
</dbReference>
<accession>A0A2N3PKM3</accession>
<dbReference type="OrthoDB" id="9775255at2"/>
<sequence>MRIDLHNHTSLCNHATGTMEEYVLKAIEENIQVFGFSCHNPMKFDPKYRMRFEELPLYLESVLSLKEKYAGQIEILSALEIDFLPPFMEDFLFEIPLDYRIGAVHFLGDWGFDNPEFIREYARRDINDCWVEYFRAIQALSKSGKFDIVAHMDLLKVFKYFPTKDLRKEIESTLKSIKQANMCVEINASGFRKEIGEQYPSKEILEACYALEIPITFGSDAHALSQINFKRKEIEALAKEVGYTKCAVYRQRERELIEF</sequence>
<dbReference type="Proteomes" id="UP000233350">
    <property type="component" value="Unassembled WGS sequence"/>
</dbReference>
<evidence type="ECO:0000256" key="7">
    <source>
        <dbReference type="ARBA" id="ARBA00049158"/>
    </source>
</evidence>
<protein>
    <recommendedName>
        <fullName evidence="3 8">Histidinol-phosphatase</fullName>
        <shortName evidence="8">HolPase</shortName>
        <ecNumber evidence="3 8">3.1.3.15</ecNumber>
    </recommendedName>
</protein>
<dbReference type="PANTHER" id="PTHR21039:SF0">
    <property type="entry name" value="HISTIDINOL-PHOSPHATASE"/>
    <property type="match status" value="1"/>
</dbReference>
<dbReference type="EMBL" id="MBPK01000010">
    <property type="protein sequence ID" value="PKT82156.1"/>
    <property type="molecule type" value="Genomic_DNA"/>
</dbReference>
<evidence type="ECO:0000256" key="3">
    <source>
        <dbReference type="ARBA" id="ARBA00013085"/>
    </source>
</evidence>
<dbReference type="GO" id="GO:0000105">
    <property type="term" value="P:L-histidine biosynthetic process"/>
    <property type="evidence" value="ECO:0007669"/>
    <property type="project" value="UniProtKB-UniRule"/>
</dbReference>
<dbReference type="PANTHER" id="PTHR21039">
    <property type="entry name" value="HISTIDINOL PHOSPHATASE-RELATED"/>
    <property type="match status" value="1"/>
</dbReference>
<dbReference type="Pfam" id="PF02811">
    <property type="entry name" value="PHP"/>
    <property type="match status" value="1"/>
</dbReference>
<reference evidence="10 11" key="1">
    <citation type="submission" date="2016-07" db="EMBL/GenBank/DDBJ databases">
        <title>Detection of Helicobacter winghamensis from caecal content of red fox (Vulpes vulpes).</title>
        <authorList>
            <person name="Zanoni R.G."/>
            <person name="Florio D."/>
            <person name="Caffara M."/>
            <person name="Renzi M."/>
            <person name="Parisi A."/>
            <person name="Pasquali F."/>
            <person name="Manfreda G."/>
        </authorList>
    </citation>
    <scope>NUCLEOTIDE SEQUENCE [LARGE SCALE GENOMIC DNA]</scope>
    <source>
        <strain evidence="10 11">295_13</strain>
    </source>
</reference>
<dbReference type="EC" id="3.1.3.15" evidence="3 8"/>
<evidence type="ECO:0000313" key="10">
    <source>
        <dbReference type="EMBL" id="PKT82156.1"/>
    </source>
</evidence>
<dbReference type="AlphaFoldDB" id="A0A2N3PKM3"/>
<evidence type="ECO:0000256" key="5">
    <source>
        <dbReference type="ARBA" id="ARBA00022801"/>
    </source>
</evidence>
<dbReference type="GO" id="GO:0004401">
    <property type="term" value="F:histidinol-phosphatase activity"/>
    <property type="evidence" value="ECO:0007669"/>
    <property type="project" value="UniProtKB-UniRule"/>
</dbReference>
<evidence type="ECO:0000256" key="1">
    <source>
        <dbReference type="ARBA" id="ARBA00004970"/>
    </source>
</evidence>
<dbReference type="SUPFAM" id="SSF89550">
    <property type="entry name" value="PHP domain-like"/>
    <property type="match status" value="1"/>
</dbReference>
<evidence type="ECO:0000256" key="2">
    <source>
        <dbReference type="ARBA" id="ARBA00009152"/>
    </source>
</evidence>
<keyword evidence="4 8" id="KW-0028">Amino-acid biosynthesis</keyword>
<dbReference type="InterPro" id="IPR004013">
    <property type="entry name" value="PHP_dom"/>
</dbReference>
<evidence type="ECO:0000256" key="4">
    <source>
        <dbReference type="ARBA" id="ARBA00022605"/>
    </source>
</evidence>
<keyword evidence="6 8" id="KW-0368">Histidine biosynthesis</keyword>
<organism evidence="10 11">
    <name type="scientific">Helicobacter winghamensis</name>
    <dbReference type="NCBI Taxonomy" id="157268"/>
    <lineage>
        <taxon>Bacteria</taxon>
        <taxon>Pseudomonadati</taxon>
        <taxon>Campylobacterota</taxon>
        <taxon>Epsilonproteobacteria</taxon>
        <taxon>Campylobacterales</taxon>
        <taxon>Helicobacteraceae</taxon>
        <taxon>Helicobacter</taxon>
    </lineage>
</organism>
<dbReference type="GeneID" id="97289120"/>
<dbReference type="NCBIfam" id="NF005596">
    <property type="entry name" value="PRK07328.1"/>
    <property type="match status" value="1"/>
</dbReference>
<name>A0A2N3PKM3_9HELI</name>
<dbReference type="InterPro" id="IPR010140">
    <property type="entry name" value="Histidinol_P_phosphatase_HisJ"/>
</dbReference>
<evidence type="ECO:0000313" key="11">
    <source>
        <dbReference type="Proteomes" id="UP000233350"/>
    </source>
</evidence>
<comment type="similarity">
    <text evidence="2 8">Belongs to the PHP hydrolase family. HisK subfamily.</text>
</comment>
<proteinExistence type="inferred from homology"/>
<keyword evidence="11" id="KW-1185">Reference proteome</keyword>
<dbReference type="UniPathway" id="UPA00031">
    <property type="reaction ID" value="UER00013"/>
</dbReference>
<comment type="caution">
    <text evidence="10">The sequence shown here is derived from an EMBL/GenBank/DDBJ whole genome shotgun (WGS) entry which is preliminary data.</text>
</comment>
<evidence type="ECO:0000256" key="6">
    <source>
        <dbReference type="ARBA" id="ARBA00023102"/>
    </source>
</evidence>
<dbReference type="InterPro" id="IPR016195">
    <property type="entry name" value="Pol/histidinol_Pase-like"/>
</dbReference>
<comment type="pathway">
    <text evidence="1 8">Amino-acid biosynthesis; L-histidine biosynthesis; L-histidine from 5-phospho-alpha-D-ribose 1-diphosphate: step 8/9.</text>
</comment>
<dbReference type="CDD" id="cd12110">
    <property type="entry name" value="PHP_HisPPase_Hisj_like"/>
    <property type="match status" value="1"/>
</dbReference>
<evidence type="ECO:0000256" key="8">
    <source>
        <dbReference type="RuleBase" id="RU366003"/>
    </source>
</evidence>
<comment type="catalytic activity">
    <reaction evidence="7 8">
        <text>L-histidinol phosphate + H2O = L-histidinol + phosphate</text>
        <dbReference type="Rhea" id="RHEA:14465"/>
        <dbReference type="ChEBI" id="CHEBI:15377"/>
        <dbReference type="ChEBI" id="CHEBI:43474"/>
        <dbReference type="ChEBI" id="CHEBI:57699"/>
        <dbReference type="ChEBI" id="CHEBI:57980"/>
        <dbReference type="EC" id="3.1.3.15"/>
    </reaction>
</comment>
<dbReference type="RefSeq" id="WP_006802241.1">
    <property type="nucleotide sequence ID" value="NZ_CABKOI010000021.1"/>
</dbReference>
<dbReference type="STRING" id="556267.HWAG_00548"/>
<dbReference type="NCBIfam" id="TIGR01856">
    <property type="entry name" value="hisJ_fam"/>
    <property type="match status" value="1"/>
</dbReference>
<evidence type="ECO:0000259" key="9">
    <source>
        <dbReference type="Pfam" id="PF02811"/>
    </source>
</evidence>
<gene>
    <name evidence="10" type="ORF">BCM31_04340</name>
</gene>
<keyword evidence="5 8" id="KW-0378">Hydrolase</keyword>
<dbReference type="Gene3D" id="3.20.20.140">
    <property type="entry name" value="Metal-dependent hydrolases"/>
    <property type="match status" value="1"/>
</dbReference>
<feature type="domain" description="PHP" evidence="9">
    <location>
        <begin position="4"/>
        <end position="188"/>
    </location>
</feature>